<gene>
    <name evidence="1" type="ORF">CEXT_30131</name>
</gene>
<accession>A0AAV4M2C6</accession>
<comment type="caution">
    <text evidence="1">The sequence shown here is derived from an EMBL/GenBank/DDBJ whole genome shotgun (WGS) entry which is preliminary data.</text>
</comment>
<dbReference type="AlphaFoldDB" id="A0AAV4M2C6"/>
<protein>
    <submittedName>
        <fullName evidence="1">Uncharacterized protein</fullName>
    </submittedName>
</protein>
<proteinExistence type="predicted"/>
<evidence type="ECO:0000313" key="2">
    <source>
        <dbReference type="Proteomes" id="UP001054945"/>
    </source>
</evidence>
<organism evidence="1 2">
    <name type="scientific">Caerostris extrusa</name>
    <name type="common">Bark spider</name>
    <name type="synonym">Caerostris bankana</name>
    <dbReference type="NCBI Taxonomy" id="172846"/>
    <lineage>
        <taxon>Eukaryota</taxon>
        <taxon>Metazoa</taxon>
        <taxon>Ecdysozoa</taxon>
        <taxon>Arthropoda</taxon>
        <taxon>Chelicerata</taxon>
        <taxon>Arachnida</taxon>
        <taxon>Araneae</taxon>
        <taxon>Araneomorphae</taxon>
        <taxon>Entelegynae</taxon>
        <taxon>Araneoidea</taxon>
        <taxon>Araneidae</taxon>
        <taxon>Caerostris</taxon>
    </lineage>
</organism>
<dbReference type="Proteomes" id="UP001054945">
    <property type="component" value="Unassembled WGS sequence"/>
</dbReference>
<name>A0AAV4M2C6_CAEEX</name>
<sequence>MWRVDHQWAQLSKFLPFRHRNKEIRALFQPQLSKRLQLQMAAFDGWWLEGLKNKSVSCEQTRGNCCEGIRNRFVRVVF</sequence>
<reference evidence="1 2" key="1">
    <citation type="submission" date="2021-06" db="EMBL/GenBank/DDBJ databases">
        <title>Caerostris extrusa draft genome.</title>
        <authorList>
            <person name="Kono N."/>
            <person name="Arakawa K."/>
        </authorList>
    </citation>
    <scope>NUCLEOTIDE SEQUENCE [LARGE SCALE GENOMIC DNA]</scope>
</reference>
<evidence type="ECO:0000313" key="1">
    <source>
        <dbReference type="EMBL" id="GIX66523.1"/>
    </source>
</evidence>
<keyword evidence="2" id="KW-1185">Reference proteome</keyword>
<dbReference type="EMBL" id="BPLR01019319">
    <property type="protein sequence ID" value="GIX66523.1"/>
    <property type="molecule type" value="Genomic_DNA"/>
</dbReference>